<feature type="chain" id="PRO_5045693102" evidence="1">
    <location>
        <begin position="24"/>
        <end position="159"/>
    </location>
</feature>
<evidence type="ECO:0000256" key="1">
    <source>
        <dbReference type="SAM" id="SignalP"/>
    </source>
</evidence>
<evidence type="ECO:0000313" key="2">
    <source>
        <dbReference type="EMBL" id="MFC6884399.1"/>
    </source>
</evidence>
<evidence type="ECO:0000313" key="3">
    <source>
        <dbReference type="Proteomes" id="UP001596380"/>
    </source>
</evidence>
<dbReference type="EMBL" id="JBHSXS010000027">
    <property type="protein sequence ID" value="MFC6884399.1"/>
    <property type="molecule type" value="Genomic_DNA"/>
</dbReference>
<name>A0ABW2CRW1_9ACTN</name>
<feature type="signal peptide" evidence="1">
    <location>
        <begin position="1"/>
        <end position="23"/>
    </location>
</feature>
<protein>
    <submittedName>
        <fullName evidence="2">Uncharacterized protein</fullName>
    </submittedName>
</protein>
<accession>A0ABW2CRW1</accession>
<keyword evidence="1" id="KW-0732">Signal</keyword>
<keyword evidence="3" id="KW-1185">Reference proteome</keyword>
<proteinExistence type="predicted"/>
<reference evidence="3" key="1">
    <citation type="journal article" date="2019" name="Int. J. Syst. Evol. Microbiol.">
        <title>The Global Catalogue of Microorganisms (GCM) 10K type strain sequencing project: providing services to taxonomists for standard genome sequencing and annotation.</title>
        <authorList>
            <consortium name="The Broad Institute Genomics Platform"/>
            <consortium name="The Broad Institute Genome Sequencing Center for Infectious Disease"/>
            <person name="Wu L."/>
            <person name="Ma J."/>
        </authorList>
    </citation>
    <scope>NUCLEOTIDE SEQUENCE [LARGE SCALE GENOMIC DNA]</scope>
    <source>
        <strain evidence="3">JCM 3369</strain>
    </source>
</reference>
<comment type="caution">
    <text evidence="2">The sequence shown here is derived from an EMBL/GenBank/DDBJ whole genome shotgun (WGS) entry which is preliminary data.</text>
</comment>
<sequence length="159" mass="17134">MRWGRFVCAAATAGVVLVPAVGADASAGTAVRGGSSQTRPGPAVRAADPLPAFIVDVLLGQGYIRVDDGRKSMGFDLTVMCRALIDMRIVVRVKQQVNGIDVSESRPLSCVRVNEQSLLTYRFADERWTTGPAVAEAALFDQQGGIIHEFQRTITVTNW</sequence>
<dbReference type="Proteomes" id="UP001596380">
    <property type="component" value="Unassembled WGS sequence"/>
</dbReference>
<gene>
    <name evidence="2" type="ORF">ACFQKB_31890</name>
</gene>
<dbReference type="RefSeq" id="WP_160825929.1">
    <property type="nucleotide sequence ID" value="NZ_JBHSXE010000001.1"/>
</dbReference>
<organism evidence="2 3">
    <name type="scientific">Actinomadura yumaensis</name>
    <dbReference type="NCBI Taxonomy" id="111807"/>
    <lineage>
        <taxon>Bacteria</taxon>
        <taxon>Bacillati</taxon>
        <taxon>Actinomycetota</taxon>
        <taxon>Actinomycetes</taxon>
        <taxon>Streptosporangiales</taxon>
        <taxon>Thermomonosporaceae</taxon>
        <taxon>Actinomadura</taxon>
    </lineage>
</organism>